<evidence type="ECO:0000256" key="2">
    <source>
        <dbReference type="ARBA" id="ARBA00022552"/>
    </source>
</evidence>
<comment type="subcellular location">
    <subcellularLocation>
        <location evidence="6">Cytoplasm</location>
    </subcellularLocation>
</comment>
<keyword evidence="5 6" id="KW-0949">S-adenosyl-L-methionine</keyword>
<dbReference type="EC" id="2.1.1.170" evidence="6"/>
<comment type="caution">
    <text evidence="6">Lacks conserved residue(s) required for the propagation of feature annotation.</text>
</comment>
<dbReference type="AlphaFoldDB" id="A0A1X6Z549"/>
<organism evidence="7 8">
    <name type="scientific">Roseovarius albus</name>
    <dbReference type="NCBI Taxonomy" id="1247867"/>
    <lineage>
        <taxon>Bacteria</taxon>
        <taxon>Pseudomonadati</taxon>
        <taxon>Pseudomonadota</taxon>
        <taxon>Alphaproteobacteria</taxon>
        <taxon>Rhodobacterales</taxon>
        <taxon>Roseobacteraceae</taxon>
        <taxon>Roseovarius</taxon>
    </lineage>
</organism>
<dbReference type="GO" id="GO:0005829">
    <property type="term" value="C:cytosol"/>
    <property type="evidence" value="ECO:0007669"/>
    <property type="project" value="TreeGrafter"/>
</dbReference>
<dbReference type="Proteomes" id="UP000193061">
    <property type="component" value="Unassembled WGS sequence"/>
</dbReference>
<dbReference type="InterPro" id="IPR003682">
    <property type="entry name" value="rRNA_ssu_MeTfrase_G"/>
</dbReference>
<feature type="binding site" evidence="6">
    <location>
        <begin position="121"/>
        <end position="122"/>
    </location>
    <ligand>
        <name>S-adenosyl-L-methionine</name>
        <dbReference type="ChEBI" id="CHEBI:59789"/>
    </ligand>
</feature>
<proteinExistence type="inferred from homology"/>
<evidence type="ECO:0000256" key="3">
    <source>
        <dbReference type="ARBA" id="ARBA00022603"/>
    </source>
</evidence>
<sequence length="202" mass="22487">MNRVQVDVSRETKQRLDVYLELLKKWNSKINLVSPKTIDDAWNRHFVDSFQIHQIADCTGKKWVDVGSGAGFPGLVAAIAGMDSDNPNQITLIESDMRKCMFLRTVIREINAPVQVINDRIEKVPALKADVISARALADLNSLIGYAAHHLDKGGIALFPKGKNWQAELEEAESNWTFGYTTYDSQTDSGSVIMSITGIQHV</sequence>
<keyword evidence="3 6" id="KW-0489">Methyltransferase</keyword>
<comment type="similarity">
    <text evidence="6">Belongs to the methyltransferase superfamily. RNA methyltransferase RsmG family.</text>
</comment>
<feature type="binding site" evidence="6">
    <location>
        <position position="72"/>
    </location>
    <ligand>
        <name>S-adenosyl-L-methionine</name>
        <dbReference type="ChEBI" id="CHEBI:59789"/>
    </ligand>
</feature>
<dbReference type="SUPFAM" id="SSF53335">
    <property type="entry name" value="S-adenosyl-L-methionine-dependent methyltransferases"/>
    <property type="match status" value="1"/>
</dbReference>
<keyword evidence="1 6" id="KW-0963">Cytoplasm</keyword>
<dbReference type="OrthoDB" id="9808773at2"/>
<reference evidence="7 8" key="1">
    <citation type="submission" date="2017-03" db="EMBL/GenBank/DDBJ databases">
        <authorList>
            <person name="Afonso C.L."/>
            <person name="Miller P.J."/>
            <person name="Scott M.A."/>
            <person name="Spackman E."/>
            <person name="Goraichik I."/>
            <person name="Dimitrov K.M."/>
            <person name="Suarez D.L."/>
            <person name="Swayne D.E."/>
        </authorList>
    </citation>
    <scope>NUCLEOTIDE SEQUENCE [LARGE SCALE GENOMIC DNA]</scope>
    <source>
        <strain evidence="7 8">CECT 7450</strain>
    </source>
</reference>
<dbReference type="PIRSF" id="PIRSF003078">
    <property type="entry name" value="GidB"/>
    <property type="match status" value="1"/>
</dbReference>
<keyword evidence="2 6" id="KW-0698">rRNA processing</keyword>
<evidence type="ECO:0000256" key="5">
    <source>
        <dbReference type="ARBA" id="ARBA00022691"/>
    </source>
</evidence>
<evidence type="ECO:0000313" key="8">
    <source>
        <dbReference type="Proteomes" id="UP000193061"/>
    </source>
</evidence>
<comment type="function">
    <text evidence="6">Specifically methylates the N7 position of guanine in position 527 of 16S rRNA.</text>
</comment>
<dbReference type="PANTHER" id="PTHR31760:SF0">
    <property type="entry name" value="S-ADENOSYL-L-METHIONINE-DEPENDENT METHYLTRANSFERASES SUPERFAMILY PROTEIN"/>
    <property type="match status" value="1"/>
</dbReference>
<name>A0A1X6Z549_9RHOB</name>
<evidence type="ECO:0000256" key="1">
    <source>
        <dbReference type="ARBA" id="ARBA00022490"/>
    </source>
</evidence>
<dbReference type="CDD" id="cd02440">
    <property type="entry name" value="AdoMet_MTases"/>
    <property type="match status" value="1"/>
</dbReference>
<dbReference type="Gene3D" id="3.40.50.150">
    <property type="entry name" value="Vaccinia Virus protein VP39"/>
    <property type="match status" value="1"/>
</dbReference>
<dbReference type="GO" id="GO:0070043">
    <property type="term" value="F:rRNA (guanine-N7-)-methyltransferase activity"/>
    <property type="evidence" value="ECO:0007669"/>
    <property type="project" value="UniProtKB-UniRule"/>
</dbReference>
<evidence type="ECO:0000256" key="4">
    <source>
        <dbReference type="ARBA" id="ARBA00022679"/>
    </source>
</evidence>
<feature type="binding site" evidence="6">
    <location>
        <position position="135"/>
    </location>
    <ligand>
        <name>S-adenosyl-L-methionine</name>
        <dbReference type="ChEBI" id="CHEBI:59789"/>
    </ligand>
</feature>
<dbReference type="InterPro" id="IPR029063">
    <property type="entry name" value="SAM-dependent_MTases_sf"/>
</dbReference>
<keyword evidence="4 6" id="KW-0808">Transferase</keyword>
<keyword evidence="8" id="KW-1185">Reference proteome</keyword>
<feature type="binding site" evidence="6">
    <location>
        <position position="67"/>
    </location>
    <ligand>
        <name>S-adenosyl-L-methionine</name>
        <dbReference type="ChEBI" id="CHEBI:59789"/>
    </ligand>
</feature>
<dbReference type="HAMAP" id="MF_00074">
    <property type="entry name" value="16SrRNA_methyltr_G"/>
    <property type="match status" value="1"/>
</dbReference>
<dbReference type="PANTHER" id="PTHR31760">
    <property type="entry name" value="S-ADENOSYL-L-METHIONINE-DEPENDENT METHYLTRANSFERASES SUPERFAMILY PROTEIN"/>
    <property type="match status" value="1"/>
</dbReference>
<accession>A0A1X6Z549</accession>
<gene>
    <name evidence="6 7" type="primary">rsmG</name>
    <name evidence="7" type="ORF">ROA7450_01958</name>
</gene>
<dbReference type="NCBIfam" id="TIGR00138">
    <property type="entry name" value="rsmG_gidB"/>
    <property type="match status" value="1"/>
</dbReference>
<dbReference type="Pfam" id="PF02527">
    <property type="entry name" value="GidB"/>
    <property type="match status" value="1"/>
</dbReference>
<protein>
    <recommendedName>
        <fullName evidence="6">Ribosomal RNA small subunit methyltransferase G</fullName>
        <ecNumber evidence="6">2.1.1.170</ecNumber>
    </recommendedName>
    <alternativeName>
        <fullName evidence="6">16S rRNA 7-methylguanosine methyltransferase</fullName>
        <shortName evidence="6">16S rRNA m7G methyltransferase</shortName>
    </alternativeName>
</protein>
<dbReference type="RefSeq" id="WP_085805483.1">
    <property type="nucleotide sequence ID" value="NZ_FWFX01000005.1"/>
</dbReference>
<evidence type="ECO:0000313" key="7">
    <source>
        <dbReference type="EMBL" id="SLN40680.1"/>
    </source>
</evidence>
<comment type="catalytic activity">
    <reaction evidence="6">
        <text>guanosine(527) in 16S rRNA + S-adenosyl-L-methionine = N(7)-methylguanosine(527) in 16S rRNA + S-adenosyl-L-homocysteine</text>
        <dbReference type="Rhea" id="RHEA:42732"/>
        <dbReference type="Rhea" id="RHEA-COMP:10209"/>
        <dbReference type="Rhea" id="RHEA-COMP:10210"/>
        <dbReference type="ChEBI" id="CHEBI:57856"/>
        <dbReference type="ChEBI" id="CHEBI:59789"/>
        <dbReference type="ChEBI" id="CHEBI:74269"/>
        <dbReference type="ChEBI" id="CHEBI:74480"/>
        <dbReference type="EC" id="2.1.1.170"/>
    </reaction>
</comment>
<evidence type="ECO:0000256" key="6">
    <source>
        <dbReference type="HAMAP-Rule" id="MF_00074"/>
    </source>
</evidence>
<dbReference type="EMBL" id="FWFX01000005">
    <property type="protein sequence ID" value="SLN40680.1"/>
    <property type="molecule type" value="Genomic_DNA"/>
</dbReference>